<dbReference type="SUPFAM" id="SSF55729">
    <property type="entry name" value="Acyl-CoA N-acyltransferases (Nat)"/>
    <property type="match status" value="1"/>
</dbReference>
<dbReference type="GO" id="GO:0016747">
    <property type="term" value="F:acyltransferase activity, transferring groups other than amino-acyl groups"/>
    <property type="evidence" value="ECO:0007669"/>
    <property type="project" value="InterPro"/>
</dbReference>
<gene>
    <name evidence="2" type="ORF">DSM104635_01910</name>
</gene>
<feature type="domain" description="N-acetyltransferase" evidence="1">
    <location>
        <begin position="5"/>
        <end position="204"/>
    </location>
</feature>
<dbReference type="CDD" id="cd04301">
    <property type="entry name" value="NAT_SF"/>
    <property type="match status" value="1"/>
</dbReference>
<dbReference type="KEGG" id="tsv:DSM104635_01910"/>
<dbReference type="PANTHER" id="PTHR42791">
    <property type="entry name" value="GNAT FAMILY ACETYLTRANSFERASE"/>
    <property type="match status" value="1"/>
</dbReference>
<reference evidence="3" key="1">
    <citation type="submission" date="2019-12" db="EMBL/GenBank/DDBJ databases">
        <title>Complete genome of Terracaulis silvestris 0127_4.</title>
        <authorList>
            <person name="Vieira S."/>
            <person name="Riedel T."/>
            <person name="Sproer C."/>
            <person name="Pascual J."/>
            <person name="Boedeker C."/>
            <person name="Overmann J."/>
        </authorList>
    </citation>
    <scope>NUCLEOTIDE SEQUENCE [LARGE SCALE GENOMIC DNA]</scope>
    <source>
        <strain evidence="3">0127_4</strain>
    </source>
</reference>
<dbReference type="PANTHER" id="PTHR42791:SF1">
    <property type="entry name" value="N-ACETYLTRANSFERASE DOMAIN-CONTAINING PROTEIN"/>
    <property type="match status" value="1"/>
</dbReference>
<dbReference type="Pfam" id="PF00583">
    <property type="entry name" value="Acetyltransf_1"/>
    <property type="match status" value="1"/>
</dbReference>
<keyword evidence="2" id="KW-0808">Transferase</keyword>
<dbReference type="EMBL" id="CP047045">
    <property type="protein sequence ID" value="QGZ95069.1"/>
    <property type="molecule type" value="Genomic_DNA"/>
</dbReference>
<protein>
    <submittedName>
        <fullName evidence="2">Ribosomal-protein-alanine acetyltransferase</fullName>
    </submittedName>
</protein>
<evidence type="ECO:0000313" key="2">
    <source>
        <dbReference type="EMBL" id="QGZ95069.1"/>
    </source>
</evidence>
<dbReference type="InterPro" id="IPR052523">
    <property type="entry name" value="Trichothecene_AcTrans"/>
</dbReference>
<evidence type="ECO:0000259" key="1">
    <source>
        <dbReference type="PROSITE" id="PS51186"/>
    </source>
</evidence>
<dbReference type="PROSITE" id="PS51186">
    <property type="entry name" value="GNAT"/>
    <property type="match status" value="1"/>
</dbReference>
<sequence>MSAPPDVRPACSDETQTVASVLTDAFVDEAGLNYWLRQGDAKTAVRRRFFNAAVGDVIHKERELWLAQADGAPAGAAIWLKPGDHAFAFTPLQQLLTTPLFISIAGFEGMKRAQELGAALNSHHPKQKHAHLVFLGVAPSAQGRGVGSAILKQTLAPLDARGVTAYLECTAERNAALYKRHGFEVTGEFDFPGLHFWTMTRAPRPV</sequence>
<dbReference type="Gene3D" id="3.40.630.30">
    <property type="match status" value="1"/>
</dbReference>
<dbReference type="Proteomes" id="UP000431269">
    <property type="component" value="Chromosome"/>
</dbReference>
<evidence type="ECO:0000313" key="3">
    <source>
        <dbReference type="Proteomes" id="UP000431269"/>
    </source>
</evidence>
<organism evidence="2 3">
    <name type="scientific">Terricaulis silvestris</name>
    <dbReference type="NCBI Taxonomy" id="2686094"/>
    <lineage>
        <taxon>Bacteria</taxon>
        <taxon>Pseudomonadati</taxon>
        <taxon>Pseudomonadota</taxon>
        <taxon>Alphaproteobacteria</taxon>
        <taxon>Caulobacterales</taxon>
        <taxon>Caulobacteraceae</taxon>
        <taxon>Terricaulis</taxon>
    </lineage>
</organism>
<dbReference type="AlphaFoldDB" id="A0A6I6MK62"/>
<proteinExistence type="predicted"/>
<dbReference type="InterPro" id="IPR016181">
    <property type="entry name" value="Acyl_CoA_acyltransferase"/>
</dbReference>
<accession>A0A6I6MK62</accession>
<keyword evidence="3" id="KW-1185">Reference proteome</keyword>
<name>A0A6I6MK62_9CAUL</name>
<dbReference type="RefSeq" id="WP_158765958.1">
    <property type="nucleotide sequence ID" value="NZ_CP047045.1"/>
</dbReference>
<dbReference type="InterPro" id="IPR000182">
    <property type="entry name" value="GNAT_dom"/>
</dbReference>